<evidence type="ECO:0000259" key="18">
    <source>
        <dbReference type="Pfam" id="PF22250"/>
    </source>
</evidence>
<dbReference type="InterPro" id="IPR053975">
    <property type="entry name" value="PFF1_C"/>
</dbReference>
<evidence type="ECO:0000259" key="19">
    <source>
        <dbReference type="Pfam" id="PF22251"/>
    </source>
</evidence>
<dbReference type="Pfam" id="PF04389">
    <property type="entry name" value="Peptidase_M28"/>
    <property type="match status" value="1"/>
</dbReference>
<keyword evidence="12" id="KW-0482">Metalloprotease</keyword>
<dbReference type="AlphaFoldDB" id="A0AAD6WUU8"/>
<evidence type="ECO:0000256" key="1">
    <source>
        <dbReference type="ARBA" id="ARBA00001947"/>
    </source>
</evidence>
<dbReference type="CDD" id="cd03875">
    <property type="entry name" value="M28_Fxna_like"/>
    <property type="match status" value="1"/>
</dbReference>
<feature type="domain" description="Vacuolar membrane protease C-terminal" evidence="18">
    <location>
        <begin position="717"/>
        <end position="942"/>
    </location>
</feature>
<evidence type="ECO:0000256" key="3">
    <source>
        <dbReference type="ARBA" id="ARBA00004128"/>
    </source>
</evidence>
<dbReference type="Proteomes" id="UP001218188">
    <property type="component" value="Unassembled WGS sequence"/>
</dbReference>
<evidence type="ECO:0000256" key="14">
    <source>
        <dbReference type="ARBA" id="ARBA00023180"/>
    </source>
</evidence>
<sequence>MYNTTYLMYCMKCSIHTPFKTQHYSLPLLPTSAMQLVERFATVFAFRTLPTTFLALLLYAVVFGAVLFGDIVPRVPKDQKGLDLAEAYADLHQIAGRPHPFLSHANDLVRAYIVDRVRNITAGVEYIEVEEDLQSTASFPFWGGGPVAIYNEGTNILVKINGTEPEYTTGGGVLFSAHYDSVSTASGVTDDGMGVATLIQLVKYFAKNRPKRTAVFNINNGEEDGLNGAYTFLVHPWSKLAEVFLNLEGASSGGRPILFRGTSTPALRSFHVPHPHGNVLSSDAFNRGVIRSGTDYTAYTGVGMEGLDVAFYRGRSKYHTKYDAIPYTEGQERALWAMMETAKNSGIALLNDDRTHGTGSPPVYFDLFGIWLVLLSMNTLFISNVVLLVVGPIILVTLTFIDAAIAYGRNQHQNGHVPESRDSLLQQFWTWFVEFGWVKGVWAWAKFWIAVLVTLGLQALLMSGYAHLNPFIIYSDPTLVVVSSFTLTYLSLVFVVTPRSNHLPERQKHIMFLQTYIFTWILLVASTVAVDSGIGGMYFVTAWNAAVLIACVIGSIENMLGVQGSYEAPHRFFRRARYDAVPQLEAESSSQAAEAEAEATEATPLIQSSSPPTRSKDESGAIGWWILQLAFAVSVPVTLVAHITIMVIGAMAQTLVDGNSPIGVYGAVSILVFMLVLPIVPFIFKIHSTVAFTFIVVFVLSTAYNLIAFPFSQTEPMKVYFEQTIDLGNFTTPLHTVTHATTVLAGVPHFMKDLIIPQLPSAIGQEVNCSSESVLSGLQTCTWQSTLLPDPGSYPLGAPGPRPPWPAPAPPTTFKWMTASVSRRPGNSARFTISAKNTRGCRVYFDNQRITRWKVHDLPFGTPQEFAAQAGGVSTLLLWVRRWDRAFVVDVDWEGSTELEGRVSCEWAEYESGSVGVDTTAKIPALEEMLTFLPRWAAVTQLGRPVKATGAFYLG</sequence>
<gene>
    <name evidence="20" type="ORF">C8F04DRAFT_1132138</name>
</gene>
<evidence type="ECO:0000259" key="17">
    <source>
        <dbReference type="Pfam" id="PF04389"/>
    </source>
</evidence>
<evidence type="ECO:0000256" key="16">
    <source>
        <dbReference type="SAM" id="Phobius"/>
    </source>
</evidence>
<dbReference type="Gene3D" id="3.40.630.10">
    <property type="entry name" value="Zn peptidases"/>
    <property type="match status" value="1"/>
</dbReference>
<accession>A0AAD6WUU8</accession>
<dbReference type="InterPro" id="IPR048024">
    <property type="entry name" value="Fxna-like_M28_dom"/>
</dbReference>
<dbReference type="GO" id="GO:0008235">
    <property type="term" value="F:metalloexopeptidase activity"/>
    <property type="evidence" value="ECO:0007669"/>
    <property type="project" value="InterPro"/>
</dbReference>
<evidence type="ECO:0000256" key="6">
    <source>
        <dbReference type="ARBA" id="ARBA00022670"/>
    </source>
</evidence>
<dbReference type="PANTHER" id="PTHR12147:SF58">
    <property type="entry name" value="VACUOLAR MEMBRANE PROTEASE"/>
    <property type="match status" value="1"/>
</dbReference>
<dbReference type="EMBL" id="JARJCM010000172">
    <property type="protein sequence ID" value="KAJ7024321.1"/>
    <property type="molecule type" value="Genomic_DNA"/>
</dbReference>
<evidence type="ECO:0000313" key="21">
    <source>
        <dbReference type="Proteomes" id="UP001218188"/>
    </source>
</evidence>
<evidence type="ECO:0000256" key="12">
    <source>
        <dbReference type="ARBA" id="ARBA00023049"/>
    </source>
</evidence>
<dbReference type="GO" id="GO:0046872">
    <property type="term" value="F:metal ion binding"/>
    <property type="evidence" value="ECO:0007669"/>
    <property type="project" value="UniProtKB-KW"/>
</dbReference>
<reference evidence="20" key="1">
    <citation type="submission" date="2023-03" db="EMBL/GenBank/DDBJ databases">
        <title>Massive genome expansion in bonnet fungi (Mycena s.s.) driven by repeated elements and novel gene families across ecological guilds.</title>
        <authorList>
            <consortium name="Lawrence Berkeley National Laboratory"/>
            <person name="Harder C.B."/>
            <person name="Miyauchi S."/>
            <person name="Viragh M."/>
            <person name="Kuo A."/>
            <person name="Thoen E."/>
            <person name="Andreopoulos B."/>
            <person name="Lu D."/>
            <person name="Skrede I."/>
            <person name="Drula E."/>
            <person name="Henrissat B."/>
            <person name="Morin E."/>
            <person name="Kohler A."/>
            <person name="Barry K."/>
            <person name="LaButti K."/>
            <person name="Morin E."/>
            <person name="Salamov A."/>
            <person name="Lipzen A."/>
            <person name="Mereny Z."/>
            <person name="Hegedus B."/>
            <person name="Baldrian P."/>
            <person name="Stursova M."/>
            <person name="Weitz H."/>
            <person name="Taylor A."/>
            <person name="Grigoriev I.V."/>
            <person name="Nagy L.G."/>
            <person name="Martin F."/>
            <person name="Kauserud H."/>
        </authorList>
    </citation>
    <scope>NUCLEOTIDE SEQUENCE</scope>
    <source>
        <strain evidence="20">CBHHK200</strain>
    </source>
</reference>
<comment type="caution">
    <text evidence="20">The sequence shown here is derived from an EMBL/GenBank/DDBJ whole genome shotgun (WGS) entry which is preliminary data.</text>
</comment>
<feature type="transmembrane region" description="Helical" evidence="16">
    <location>
        <begin position="53"/>
        <end position="72"/>
    </location>
</feature>
<dbReference type="InterPro" id="IPR007484">
    <property type="entry name" value="Peptidase_M28"/>
</dbReference>
<feature type="transmembrane region" description="Helical" evidence="16">
    <location>
        <begin position="691"/>
        <end position="711"/>
    </location>
</feature>
<feature type="transmembrane region" description="Helical" evidence="16">
    <location>
        <begin position="624"/>
        <end position="650"/>
    </location>
</feature>
<feature type="transmembrane region" description="Helical" evidence="16">
    <location>
        <begin position="510"/>
        <end position="530"/>
    </location>
</feature>
<evidence type="ECO:0000256" key="2">
    <source>
        <dbReference type="ARBA" id="ARBA00003273"/>
    </source>
</evidence>
<feature type="domain" description="Peptidase M28" evidence="17">
    <location>
        <begin position="155"/>
        <end position="329"/>
    </location>
</feature>
<evidence type="ECO:0000256" key="15">
    <source>
        <dbReference type="RuleBase" id="RU361240"/>
    </source>
</evidence>
<dbReference type="EC" id="3.4.-.-" evidence="15"/>
<keyword evidence="8 15" id="KW-0479">Metal-binding</keyword>
<comment type="cofactor">
    <cofactor evidence="1">
        <name>Zn(2+)</name>
        <dbReference type="ChEBI" id="CHEBI:29105"/>
    </cofactor>
</comment>
<proteinExistence type="inferred from homology"/>
<evidence type="ECO:0000256" key="8">
    <source>
        <dbReference type="ARBA" id="ARBA00022723"/>
    </source>
</evidence>
<dbReference type="SUPFAM" id="SSF53187">
    <property type="entry name" value="Zn-dependent exopeptidases"/>
    <property type="match status" value="1"/>
</dbReference>
<keyword evidence="11 16" id="KW-1133">Transmembrane helix</keyword>
<keyword evidence="13 16" id="KW-0472">Membrane</keyword>
<keyword evidence="10 15" id="KW-0862">Zinc</keyword>
<name>A0AAD6WUU8_9AGAR</name>
<evidence type="ECO:0000256" key="10">
    <source>
        <dbReference type="ARBA" id="ARBA00022833"/>
    </source>
</evidence>
<feature type="transmembrane region" description="Helical" evidence="16">
    <location>
        <begin position="447"/>
        <end position="466"/>
    </location>
</feature>
<comment type="similarity">
    <text evidence="4 15">Belongs to the peptidase M28 family.</text>
</comment>
<feature type="transmembrane region" description="Helical" evidence="16">
    <location>
        <begin position="387"/>
        <end position="407"/>
    </location>
</feature>
<keyword evidence="9 15" id="KW-0378">Hydrolase</keyword>
<feature type="transmembrane region" description="Helical" evidence="16">
    <location>
        <begin position="478"/>
        <end position="498"/>
    </location>
</feature>
<dbReference type="Pfam" id="PF22251">
    <property type="entry name" value="PFF1_TM"/>
    <property type="match status" value="1"/>
</dbReference>
<dbReference type="InterPro" id="IPR053976">
    <property type="entry name" value="PFF1_TM"/>
</dbReference>
<keyword evidence="14" id="KW-0325">Glycoprotein</keyword>
<feature type="transmembrane region" description="Helical" evidence="16">
    <location>
        <begin position="536"/>
        <end position="556"/>
    </location>
</feature>
<protein>
    <recommendedName>
        <fullName evidence="15">Peptide hydrolase</fullName>
        <ecNumber evidence="15">3.4.-.-</ecNumber>
    </recommendedName>
</protein>
<dbReference type="PANTHER" id="PTHR12147">
    <property type="entry name" value="METALLOPEPTIDASE M28 FAMILY MEMBER"/>
    <property type="match status" value="1"/>
</dbReference>
<dbReference type="GO" id="GO:0006508">
    <property type="term" value="P:proteolysis"/>
    <property type="evidence" value="ECO:0007669"/>
    <property type="project" value="UniProtKB-KW"/>
</dbReference>
<evidence type="ECO:0000256" key="9">
    <source>
        <dbReference type="ARBA" id="ARBA00022801"/>
    </source>
</evidence>
<keyword evidence="6 15" id="KW-0645">Protease</keyword>
<evidence type="ECO:0000256" key="11">
    <source>
        <dbReference type="ARBA" id="ARBA00022989"/>
    </source>
</evidence>
<evidence type="ECO:0000256" key="7">
    <source>
        <dbReference type="ARBA" id="ARBA00022692"/>
    </source>
</evidence>
<evidence type="ECO:0000256" key="5">
    <source>
        <dbReference type="ARBA" id="ARBA00022554"/>
    </source>
</evidence>
<keyword evidence="21" id="KW-1185">Reference proteome</keyword>
<keyword evidence="5" id="KW-0926">Vacuole</keyword>
<comment type="subcellular location">
    <subcellularLocation>
        <location evidence="3">Vacuole membrane</location>
        <topology evidence="3">Multi-pass membrane protein</topology>
    </subcellularLocation>
</comment>
<dbReference type="InterPro" id="IPR045175">
    <property type="entry name" value="M28_fam"/>
</dbReference>
<dbReference type="Pfam" id="PF22250">
    <property type="entry name" value="PFF1_C"/>
    <property type="match status" value="1"/>
</dbReference>
<evidence type="ECO:0000256" key="13">
    <source>
        <dbReference type="ARBA" id="ARBA00023136"/>
    </source>
</evidence>
<comment type="function">
    <text evidence="2">May be involved in vacuolar sorting and osmoregulation.</text>
</comment>
<organism evidence="20 21">
    <name type="scientific">Mycena alexandri</name>
    <dbReference type="NCBI Taxonomy" id="1745969"/>
    <lineage>
        <taxon>Eukaryota</taxon>
        <taxon>Fungi</taxon>
        <taxon>Dikarya</taxon>
        <taxon>Basidiomycota</taxon>
        <taxon>Agaricomycotina</taxon>
        <taxon>Agaricomycetes</taxon>
        <taxon>Agaricomycetidae</taxon>
        <taxon>Agaricales</taxon>
        <taxon>Marasmiineae</taxon>
        <taxon>Mycenaceae</taxon>
        <taxon>Mycena</taxon>
    </lineage>
</organism>
<evidence type="ECO:0000256" key="4">
    <source>
        <dbReference type="ARBA" id="ARBA00010918"/>
    </source>
</evidence>
<keyword evidence="7 16" id="KW-0812">Transmembrane</keyword>
<evidence type="ECO:0000313" key="20">
    <source>
        <dbReference type="EMBL" id="KAJ7024321.1"/>
    </source>
</evidence>
<feature type="domain" description="Vacuolar membrane protease transmembrane" evidence="19">
    <location>
        <begin position="447"/>
        <end position="601"/>
    </location>
</feature>
<feature type="transmembrane region" description="Helical" evidence="16">
    <location>
        <begin position="662"/>
        <end position="684"/>
    </location>
</feature>
<dbReference type="GO" id="GO:0005774">
    <property type="term" value="C:vacuolar membrane"/>
    <property type="evidence" value="ECO:0007669"/>
    <property type="project" value="UniProtKB-SubCell"/>
</dbReference>